<feature type="region of interest" description="Disordered" evidence="1">
    <location>
        <begin position="327"/>
        <end position="391"/>
    </location>
</feature>
<evidence type="ECO:0000256" key="1">
    <source>
        <dbReference type="SAM" id="MobiDB-lite"/>
    </source>
</evidence>
<dbReference type="EMBL" id="CP109546">
    <property type="protein sequence ID" value="WTZ13078.1"/>
    <property type="molecule type" value="Genomic_DNA"/>
</dbReference>
<accession>A0AAU3I9N1</accession>
<name>A0AAU3I9N1_9ACTN</name>
<reference evidence="2" key="1">
    <citation type="submission" date="2022-10" db="EMBL/GenBank/DDBJ databases">
        <title>The complete genomes of actinobacterial strains from the NBC collection.</title>
        <authorList>
            <person name="Joergensen T.S."/>
            <person name="Alvarez Arevalo M."/>
            <person name="Sterndorff E.B."/>
            <person name="Faurdal D."/>
            <person name="Vuksanovic O."/>
            <person name="Mourched A.-S."/>
            <person name="Charusanti P."/>
            <person name="Shaw S."/>
            <person name="Blin K."/>
            <person name="Weber T."/>
        </authorList>
    </citation>
    <scope>NUCLEOTIDE SEQUENCE</scope>
    <source>
        <strain evidence="2">NBC_01393</strain>
    </source>
</reference>
<gene>
    <name evidence="2" type="ORF">OG699_37060</name>
</gene>
<dbReference type="AlphaFoldDB" id="A0AAU3I9N1"/>
<evidence type="ECO:0000313" key="2">
    <source>
        <dbReference type="EMBL" id="WTZ13078.1"/>
    </source>
</evidence>
<proteinExistence type="predicted"/>
<protein>
    <submittedName>
        <fullName evidence="2">Competence protein CoiA family protein</fullName>
    </submittedName>
</protein>
<organism evidence="2">
    <name type="scientific">Streptomyces sp. NBC_01393</name>
    <dbReference type="NCBI Taxonomy" id="2903851"/>
    <lineage>
        <taxon>Bacteria</taxon>
        <taxon>Bacillati</taxon>
        <taxon>Actinomycetota</taxon>
        <taxon>Actinomycetes</taxon>
        <taxon>Kitasatosporales</taxon>
        <taxon>Streptomycetaceae</taxon>
        <taxon>Streptomyces</taxon>
    </lineage>
</organism>
<sequence length="648" mass="72799">MPYAEDEDTRKVQTAVIGRAESDWPAFLPYDRDDFDQFMRGRTRDDFYCGILLGGCGKKLTPRRYTDKKCHFAHRPPLHCRRTEIGEDSADHLYIGRAVADWLKEQGQRAVQPVYKPKGHQVRDAVDVSYKAGRGLIRVQLARRSKREWEQADAELRVRHPELDWLFGPDSLLANWQIERQGYALRVQCRSLGATRAVEIGTQFPDMSVEWTSLSECTLTPEGIVTPSLVHTPNGIVPRRGVPAEPELPPPGLPLTPASVLITNAAPSHATDTHRWFDVALRVNARLSLPAQSDPPDDQHAYLPVDATLRLDSDGTWLVEAGALHRVPTETPGQTPGSAAPSAATHDPTPEEQPLPERLPVHPTHSGSSQANPPSRPRDQARRRPLGRLSGEEAEYRAALDALLDLTHEAQHAGDLDAFEKSLLLAERVEQTAPSTDAHEILRDLTDWLVDRRADELDATWKRLSALVDKLNHDGDDLYPDQLRNALRTAEELAEELGDDLAAEERHDITRWRRHLERMTARLDLAQIRGHAVAVRVALQRAARNGRTVTWGDLALRTGASLRNLHPDDKIAVLVEADRETPDDMPPLSALVTGHRRDRPHPLYSQILFNLDRPAPPAGAVFMHWRMALRRHSDLQWRLPSALERTSH</sequence>